<protein>
    <submittedName>
        <fullName evidence="1">Uncharacterized protein</fullName>
    </submittedName>
</protein>
<name>A0A0E9QZK1_ANGAN</name>
<proteinExistence type="predicted"/>
<dbReference type="AlphaFoldDB" id="A0A0E9QZK1"/>
<reference evidence="1" key="1">
    <citation type="submission" date="2014-11" db="EMBL/GenBank/DDBJ databases">
        <authorList>
            <person name="Amaro Gonzalez C."/>
        </authorList>
    </citation>
    <scope>NUCLEOTIDE SEQUENCE</scope>
</reference>
<sequence length="26" mass="2759">MTLAFSTEGLEVFGSTASLELSLELI</sequence>
<dbReference type="EMBL" id="GBXM01090343">
    <property type="protein sequence ID" value="JAH18234.1"/>
    <property type="molecule type" value="Transcribed_RNA"/>
</dbReference>
<organism evidence="1">
    <name type="scientific">Anguilla anguilla</name>
    <name type="common">European freshwater eel</name>
    <name type="synonym">Muraena anguilla</name>
    <dbReference type="NCBI Taxonomy" id="7936"/>
    <lineage>
        <taxon>Eukaryota</taxon>
        <taxon>Metazoa</taxon>
        <taxon>Chordata</taxon>
        <taxon>Craniata</taxon>
        <taxon>Vertebrata</taxon>
        <taxon>Euteleostomi</taxon>
        <taxon>Actinopterygii</taxon>
        <taxon>Neopterygii</taxon>
        <taxon>Teleostei</taxon>
        <taxon>Anguilliformes</taxon>
        <taxon>Anguillidae</taxon>
        <taxon>Anguilla</taxon>
    </lineage>
</organism>
<dbReference type="EMBL" id="GBXM01086226">
    <property type="protein sequence ID" value="JAH22351.1"/>
    <property type="molecule type" value="Transcribed_RNA"/>
</dbReference>
<evidence type="ECO:0000313" key="1">
    <source>
        <dbReference type="EMBL" id="JAH22351.1"/>
    </source>
</evidence>
<accession>A0A0E9QZK1</accession>
<reference evidence="1" key="2">
    <citation type="journal article" date="2015" name="Fish Shellfish Immunol.">
        <title>Early steps in the European eel (Anguilla anguilla)-Vibrio vulnificus interaction in the gills: Role of the RtxA13 toxin.</title>
        <authorList>
            <person name="Callol A."/>
            <person name="Pajuelo D."/>
            <person name="Ebbesson L."/>
            <person name="Teles M."/>
            <person name="MacKenzie S."/>
            <person name="Amaro C."/>
        </authorList>
    </citation>
    <scope>NUCLEOTIDE SEQUENCE</scope>
</reference>